<name>A0A7W9W8S1_ARMRO</name>
<reference evidence="3 4" key="1">
    <citation type="submission" date="2020-08" db="EMBL/GenBank/DDBJ databases">
        <title>Genomic Encyclopedia of Type Strains, Phase IV (KMG-IV): sequencing the most valuable type-strain genomes for metagenomic binning, comparative biology and taxonomic classification.</title>
        <authorList>
            <person name="Goeker M."/>
        </authorList>
    </citation>
    <scope>NUCLEOTIDE SEQUENCE [LARGE SCALE GENOMIC DNA]</scope>
    <source>
        <strain evidence="3 4">DSM 23562</strain>
    </source>
</reference>
<dbReference type="EMBL" id="JACHGW010000003">
    <property type="protein sequence ID" value="MBB6051887.1"/>
    <property type="molecule type" value="Genomic_DNA"/>
</dbReference>
<proteinExistence type="predicted"/>
<accession>A0A7W9W8S1</accession>
<feature type="region of interest" description="Disordered" evidence="2">
    <location>
        <begin position="277"/>
        <end position="314"/>
    </location>
</feature>
<evidence type="ECO:0000256" key="2">
    <source>
        <dbReference type="SAM" id="MobiDB-lite"/>
    </source>
</evidence>
<protein>
    <submittedName>
        <fullName evidence="3">Uncharacterized protein</fullName>
    </submittedName>
</protein>
<keyword evidence="1" id="KW-0175">Coiled coil</keyword>
<organism evidence="3 4">
    <name type="scientific">Armatimonas rosea</name>
    <dbReference type="NCBI Taxonomy" id="685828"/>
    <lineage>
        <taxon>Bacteria</taxon>
        <taxon>Bacillati</taxon>
        <taxon>Armatimonadota</taxon>
        <taxon>Armatimonadia</taxon>
        <taxon>Armatimonadales</taxon>
        <taxon>Armatimonadaceae</taxon>
        <taxon>Armatimonas</taxon>
    </lineage>
</organism>
<dbReference type="Proteomes" id="UP000520814">
    <property type="component" value="Unassembled WGS sequence"/>
</dbReference>
<comment type="caution">
    <text evidence="3">The sequence shown here is derived from an EMBL/GenBank/DDBJ whole genome shotgun (WGS) entry which is preliminary data.</text>
</comment>
<feature type="region of interest" description="Disordered" evidence="2">
    <location>
        <begin position="92"/>
        <end position="115"/>
    </location>
</feature>
<keyword evidence="4" id="KW-1185">Reference proteome</keyword>
<evidence type="ECO:0000313" key="4">
    <source>
        <dbReference type="Proteomes" id="UP000520814"/>
    </source>
</evidence>
<evidence type="ECO:0000256" key="1">
    <source>
        <dbReference type="SAM" id="Coils"/>
    </source>
</evidence>
<gene>
    <name evidence="3" type="ORF">HNQ39_003697</name>
</gene>
<dbReference type="RefSeq" id="WP_184199789.1">
    <property type="nucleotide sequence ID" value="NZ_JACHGW010000003.1"/>
</dbReference>
<feature type="coiled-coil region" evidence="1">
    <location>
        <begin position="203"/>
        <end position="253"/>
    </location>
</feature>
<sequence length="359" mass="40582">MDLEALVQSHVRTEALLALPAGQPVPLTTLVRPAALVPLVLTQTAGWEQAQRRRLQGRAEVTRANQRGIQEFGTRLRERQDRFLEISKSYFEDQERPQARSQADDDRKEAMRTVSEEVARLKDDLSLAQTQFQISRALASPANDTLLAPDEPEKVAKEVKRLRAIPLRAQIQVDSLTGVRRARVAWENGVAPRNPRVLYAASRDALETLCQELEDTIKRAELQAEQKRLQSAQERESEIKQRVEQRLEGLRSRDETFSLRLDQEESLNRVLLAEELPTRRAAGTPPSSGLPVRPRGSSPQVVESRPAKRENNEQKALVAELRAQVEDIAKRRGIIVSFSPLPGVPDRTREFANWIKVSL</sequence>
<evidence type="ECO:0000313" key="3">
    <source>
        <dbReference type="EMBL" id="MBB6051887.1"/>
    </source>
</evidence>
<dbReference type="AlphaFoldDB" id="A0A7W9W8S1"/>